<dbReference type="Proteomes" id="UP000732380">
    <property type="component" value="Unassembled WGS sequence"/>
</dbReference>
<feature type="region of interest" description="Disordered" evidence="1">
    <location>
        <begin position="1"/>
        <end position="39"/>
    </location>
</feature>
<proteinExistence type="predicted"/>
<dbReference type="EMBL" id="SRQM01000351">
    <property type="protein sequence ID" value="KAG6112057.1"/>
    <property type="molecule type" value="Genomic_DNA"/>
</dbReference>
<protein>
    <submittedName>
        <fullName evidence="2">Uncharacterized protein</fullName>
    </submittedName>
</protein>
<name>A0A9P7PYJ8_9HYPO</name>
<accession>A0A9P7PYJ8</accession>
<evidence type="ECO:0000313" key="2">
    <source>
        <dbReference type="EMBL" id="KAG6112057.1"/>
    </source>
</evidence>
<evidence type="ECO:0000313" key="3">
    <source>
        <dbReference type="Proteomes" id="UP000732380"/>
    </source>
</evidence>
<sequence>MANEWRGGATAKDSRVPTSKAVGKTPAKPNGDNQGPKFSEALACSQEKAKAVAGCNIQAASNLESRHGFHISRRPALRAGLSQGFIVSAPTSPSSAAPLSTSGPPGSIQLLCPCPRT</sequence>
<gene>
    <name evidence="2" type="ORF">E4U13_004481</name>
</gene>
<comment type="caution">
    <text evidence="2">The sequence shown here is derived from an EMBL/GenBank/DDBJ whole genome shotgun (WGS) entry which is preliminary data.</text>
</comment>
<reference evidence="2 3" key="1">
    <citation type="journal article" date="2020" name="bioRxiv">
        <title>Whole genome comparisons of ergot fungi reveals the divergence and evolution of species within the genus Claviceps are the result of varying mechanisms driving genome evolution and host range expansion.</title>
        <authorList>
            <person name="Wyka S.A."/>
            <person name="Mondo S.J."/>
            <person name="Liu M."/>
            <person name="Dettman J."/>
            <person name="Nalam V."/>
            <person name="Broders K.D."/>
        </authorList>
    </citation>
    <scope>NUCLEOTIDE SEQUENCE [LARGE SCALE GENOMIC DNA]</scope>
    <source>
        <strain evidence="2 3">LM576</strain>
    </source>
</reference>
<dbReference type="AlphaFoldDB" id="A0A9P7PYJ8"/>
<keyword evidence="3" id="KW-1185">Reference proteome</keyword>
<evidence type="ECO:0000256" key="1">
    <source>
        <dbReference type="SAM" id="MobiDB-lite"/>
    </source>
</evidence>
<organism evidence="2 3">
    <name type="scientific">Claviceps humidiphila</name>
    <dbReference type="NCBI Taxonomy" id="1294629"/>
    <lineage>
        <taxon>Eukaryota</taxon>
        <taxon>Fungi</taxon>
        <taxon>Dikarya</taxon>
        <taxon>Ascomycota</taxon>
        <taxon>Pezizomycotina</taxon>
        <taxon>Sordariomycetes</taxon>
        <taxon>Hypocreomycetidae</taxon>
        <taxon>Hypocreales</taxon>
        <taxon>Clavicipitaceae</taxon>
        <taxon>Claviceps</taxon>
    </lineage>
</organism>